<keyword evidence="4" id="KW-0472">Membrane</keyword>
<accession>A0A812TFX6</accession>
<keyword evidence="4" id="KW-0812">Transmembrane</keyword>
<feature type="non-terminal residue" evidence="5">
    <location>
        <position position="1"/>
    </location>
</feature>
<comment type="caution">
    <text evidence="5">The sequence shown here is derived from an EMBL/GenBank/DDBJ whole genome shotgun (WGS) entry which is preliminary data.</text>
</comment>
<dbReference type="InterPro" id="IPR052925">
    <property type="entry name" value="Phage_Integrase-like_Recomb"/>
</dbReference>
<protein>
    <recommendedName>
        <fullName evidence="7">Tyr recombinase domain-containing protein</fullName>
    </recommendedName>
</protein>
<dbReference type="InterPro" id="IPR010998">
    <property type="entry name" value="Integrase_recombinase_N"/>
</dbReference>
<keyword evidence="6" id="KW-1185">Reference proteome</keyword>
<keyword evidence="1" id="KW-0238">DNA-binding</keyword>
<dbReference type="GO" id="GO:0015074">
    <property type="term" value="P:DNA integration"/>
    <property type="evidence" value="ECO:0007669"/>
    <property type="project" value="InterPro"/>
</dbReference>
<dbReference type="InterPro" id="IPR011010">
    <property type="entry name" value="DNA_brk_join_enz"/>
</dbReference>
<proteinExistence type="predicted"/>
<dbReference type="PANTHER" id="PTHR34605">
    <property type="entry name" value="PHAGE_INTEGRASE DOMAIN-CONTAINING PROTEIN"/>
    <property type="match status" value="1"/>
</dbReference>
<feature type="transmembrane region" description="Helical" evidence="4">
    <location>
        <begin position="122"/>
        <end position="139"/>
    </location>
</feature>
<gene>
    <name evidence="5" type="ORF">SNEC2469_LOCUS15035</name>
</gene>
<feature type="transmembrane region" description="Helical" evidence="4">
    <location>
        <begin position="79"/>
        <end position="101"/>
    </location>
</feature>
<dbReference type="GO" id="GO:0006310">
    <property type="term" value="P:DNA recombination"/>
    <property type="evidence" value="ECO:0007669"/>
    <property type="project" value="UniProtKB-KW"/>
</dbReference>
<dbReference type="EMBL" id="CAJNJA010024321">
    <property type="protein sequence ID" value="CAE7524776.1"/>
    <property type="molecule type" value="Genomic_DNA"/>
</dbReference>
<evidence type="ECO:0000256" key="3">
    <source>
        <dbReference type="SAM" id="MobiDB-lite"/>
    </source>
</evidence>
<evidence type="ECO:0000256" key="2">
    <source>
        <dbReference type="ARBA" id="ARBA00023172"/>
    </source>
</evidence>
<name>A0A812TFX6_9DINO</name>
<dbReference type="SUPFAM" id="SSF47823">
    <property type="entry name" value="lambda integrase-like, N-terminal domain"/>
    <property type="match status" value="1"/>
</dbReference>
<dbReference type="Gene3D" id="1.10.150.130">
    <property type="match status" value="1"/>
</dbReference>
<reference evidence="5" key="1">
    <citation type="submission" date="2021-02" db="EMBL/GenBank/DDBJ databases">
        <authorList>
            <person name="Dougan E. K."/>
            <person name="Rhodes N."/>
            <person name="Thang M."/>
            <person name="Chan C."/>
        </authorList>
    </citation>
    <scope>NUCLEOTIDE SEQUENCE</scope>
</reference>
<evidence type="ECO:0008006" key="7">
    <source>
        <dbReference type="Google" id="ProtNLM"/>
    </source>
</evidence>
<feature type="compositionally biased region" description="Basic residues" evidence="3">
    <location>
        <begin position="26"/>
        <end position="38"/>
    </location>
</feature>
<keyword evidence="4" id="KW-1133">Transmembrane helix</keyword>
<evidence type="ECO:0000256" key="4">
    <source>
        <dbReference type="SAM" id="Phobius"/>
    </source>
</evidence>
<sequence>VSSGKSVPQQEGGSQSLRCQPESQARKKRRREERKAKAKAGSSAGAASSLAAVVTASLPSGAEALLSWTALQEYATNRLTLFAGIALLLSLVTFLAADVAARSAPGSEGREPPPAEDHGWDFFYFLFLAGLASIGRTAADSSPSVDKVSQWVWGEGSSGRTHHSCTSPPTLSSVAIVFLTLVVIGLALLQRGGTNEPLLTSNRGEFLAGARELEKNWSFGTLRGFWAHCRTYPQRSQNQGFDPTPGYGPVRRGPSKARQLHHEYKELRVAHLQGGAEWKAETLLLFLARLAETTQKSYLSQWRWWELFCARRGVSPWRGPAYSASEEGRLAAIRAFHITSGLPDPFSQLPRVALVVAGLKKKYGTKERRRAVTPAMLQWLHSHLHGGVLSYAEVTLQWGALCLAFFFLLRASEYLDTGYHSPLRGLRGRDLRLSRGGKPCSLRDFEEADELTVFIRGSKTDVYNRGEYRNHYKTGLLLCPVTATTQLFKSFPLRFAGGPEEDELLFRDLEGKPLPRALVSILIRKAAEALQEPEGALGTHSLRFGGASALWAAFGDTALVKPWGRWTSESFQTYIWARARQQPLGYAWPTFPGRGAFRAR</sequence>
<dbReference type="Proteomes" id="UP000601435">
    <property type="component" value="Unassembled WGS sequence"/>
</dbReference>
<dbReference type="AlphaFoldDB" id="A0A812TFX6"/>
<feature type="compositionally biased region" description="Polar residues" evidence="3">
    <location>
        <begin position="1"/>
        <end position="23"/>
    </location>
</feature>
<feature type="non-terminal residue" evidence="5">
    <location>
        <position position="600"/>
    </location>
</feature>
<keyword evidence="2" id="KW-0233">DNA recombination</keyword>
<dbReference type="SUPFAM" id="SSF56349">
    <property type="entry name" value="DNA breaking-rejoining enzymes"/>
    <property type="match status" value="1"/>
</dbReference>
<dbReference type="Gene3D" id="1.10.443.10">
    <property type="entry name" value="Intergrase catalytic core"/>
    <property type="match status" value="1"/>
</dbReference>
<dbReference type="GO" id="GO:0003677">
    <property type="term" value="F:DNA binding"/>
    <property type="evidence" value="ECO:0007669"/>
    <property type="project" value="UniProtKB-KW"/>
</dbReference>
<organism evidence="5 6">
    <name type="scientific">Symbiodinium necroappetens</name>
    <dbReference type="NCBI Taxonomy" id="1628268"/>
    <lineage>
        <taxon>Eukaryota</taxon>
        <taxon>Sar</taxon>
        <taxon>Alveolata</taxon>
        <taxon>Dinophyceae</taxon>
        <taxon>Suessiales</taxon>
        <taxon>Symbiodiniaceae</taxon>
        <taxon>Symbiodinium</taxon>
    </lineage>
</organism>
<dbReference type="OrthoDB" id="423651at2759"/>
<dbReference type="PANTHER" id="PTHR34605:SF4">
    <property type="entry name" value="DNA ADENINE METHYLTRANSFERASE"/>
    <property type="match status" value="1"/>
</dbReference>
<evidence type="ECO:0000313" key="6">
    <source>
        <dbReference type="Proteomes" id="UP000601435"/>
    </source>
</evidence>
<feature type="transmembrane region" description="Helical" evidence="4">
    <location>
        <begin position="170"/>
        <end position="189"/>
    </location>
</feature>
<evidence type="ECO:0000313" key="5">
    <source>
        <dbReference type="EMBL" id="CAE7524776.1"/>
    </source>
</evidence>
<feature type="region of interest" description="Disordered" evidence="3">
    <location>
        <begin position="1"/>
        <end position="41"/>
    </location>
</feature>
<evidence type="ECO:0000256" key="1">
    <source>
        <dbReference type="ARBA" id="ARBA00023125"/>
    </source>
</evidence>
<dbReference type="InterPro" id="IPR013762">
    <property type="entry name" value="Integrase-like_cat_sf"/>
</dbReference>